<dbReference type="Pfam" id="PF00225">
    <property type="entry name" value="Kinesin"/>
    <property type="match status" value="1"/>
</dbReference>
<keyword evidence="7" id="KW-0206">Cytoskeleton</keyword>
<dbReference type="GO" id="GO:0008017">
    <property type="term" value="F:microtubule binding"/>
    <property type="evidence" value="ECO:0007669"/>
    <property type="project" value="InterPro"/>
</dbReference>
<evidence type="ECO:0000256" key="4">
    <source>
        <dbReference type="ARBA" id="ARBA00022840"/>
    </source>
</evidence>
<dbReference type="PANTHER" id="PTHR47968">
    <property type="entry name" value="CENTROMERE PROTEIN E"/>
    <property type="match status" value="1"/>
</dbReference>
<dbReference type="GO" id="GO:0005874">
    <property type="term" value="C:microtubule"/>
    <property type="evidence" value="ECO:0007669"/>
    <property type="project" value="UniProtKB-KW"/>
</dbReference>
<reference evidence="10 11" key="1">
    <citation type="journal article" date="2013" name="Genome Biol.">
        <title>Draft genome of the mountain pine beetle, Dendroctonus ponderosae Hopkins, a major forest pest.</title>
        <authorList>
            <person name="Keeling C.I."/>
            <person name="Yuen M.M."/>
            <person name="Liao N.Y."/>
            <person name="Docking T.R."/>
            <person name="Chan S.K."/>
            <person name="Taylor G.A."/>
            <person name="Palmquist D.L."/>
            <person name="Jackman S.D."/>
            <person name="Nguyen A."/>
            <person name="Li M."/>
            <person name="Henderson H."/>
            <person name="Janes J.K."/>
            <person name="Zhao Y."/>
            <person name="Pandoh P."/>
            <person name="Moore R."/>
            <person name="Sperling F.A."/>
            <person name="Huber D.P."/>
            <person name="Birol I."/>
            <person name="Jones S.J."/>
            <person name="Bohlmann J."/>
        </authorList>
    </citation>
    <scope>NUCLEOTIDE SEQUENCE</scope>
</reference>
<dbReference type="EMBL" id="KB632233">
    <property type="protein sequence ID" value="ERL90411.1"/>
    <property type="molecule type" value="Genomic_DNA"/>
</dbReference>
<name>U4UJQ8_DENPD</name>
<dbReference type="Proteomes" id="UP000030742">
    <property type="component" value="Unassembled WGS sequence"/>
</dbReference>
<organism evidence="10 11">
    <name type="scientific">Dendroctonus ponderosae</name>
    <name type="common">Mountain pine beetle</name>
    <dbReference type="NCBI Taxonomy" id="77166"/>
    <lineage>
        <taxon>Eukaryota</taxon>
        <taxon>Metazoa</taxon>
        <taxon>Ecdysozoa</taxon>
        <taxon>Arthropoda</taxon>
        <taxon>Hexapoda</taxon>
        <taxon>Insecta</taxon>
        <taxon>Pterygota</taxon>
        <taxon>Neoptera</taxon>
        <taxon>Endopterygota</taxon>
        <taxon>Coleoptera</taxon>
        <taxon>Polyphaga</taxon>
        <taxon>Cucujiformia</taxon>
        <taxon>Curculionidae</taxon>
        <taxon>Scolytinae</taxon>
        <taxon>Dendroctonus</taxon>
    </lineage>
</organism>
<dbReference type="InterPro" id="IPR001752">
    <property type="entry name" value="Kinesin_motor_dom"/>
</dbReference>
<evidence type="ECO:0000313" key="10">
    <source>
        <dbReference type="EMBL" id="ERL90411.1"/>
    </source>
</evidence>
<protein>
    <recommendedName>
        <fullName evidence="9">Kinesin motor domain-containing protein</fullName>
    </recommendedName>
</protein>
<keyword evidence="5" id="KW-0175">Coiled coil</keyword>
<evidence type="ECO:0000256" key="2">
    <source>
        <dbReference type="ARBA" id="ARBA00022701"/>
    </source>
</evidence>
<dbReference type="SUPFAM" id="SSF52540">
    <property type="entry name" value="P-loop containing nucleoside triphosphate hydrolases"/>
    <property type="match status" value="1"/>
</dbReference>
<dbReference type="AlphaFoldDB" id="U4UJQ8"/>
<dbReference type="InterPro" id="IPR036961">
    <property type="entry name" value="Kinesin_motor_dom_sf"/>
</dbReference>
<keyword evidence="7" id="KW-0963">Cytoplasm</keyword>
<feature type="non-terminal residue" evidence="10">
    <location>
        <position position="1"/>
    </location>
</feature>
<evidence type="ECO:0000256" key="7">
    <source>
        <dbReference type="ARBA" id="ARBA00023212"/>
    </source>
</evidence>
<keyword evidence="4 8" id="KW-0067">ATP-binding</keyword>
<dbReference type="STRING" id="77166.U4UJQ8"/>
<dbReference type="PROSITE" id="PS50067">
    <property type="entry name" value="KINESIN_MOTOR_2"/>
    <property type="match status" value="1"/>
</dbReference>
<evidence type="ECO:0000256" key="3">
    <source>
        <dbReference type="ARBA" id="ARBA00022741"/>
    </source>
</evidence>
<dbReference type="InterPro" id="IPR027640">
    <property type="entry name" value="Kinesin-like_fam"/>
</dbReference>
<keyword evidence="2" id="KW-0493">Microtubule</keyword>
<evidence type="ECO:0000256" key="5">
    <source>
        <dbReference type="ARBA" id="ARBA00023054"/>
    </source>
</evidence>
<feature type="domain" description="Kinesin motor" evidence="9">
    <location>
        <begin position="1"/>
        <end position="73"/>
    </location>
</feature>
<evidence type="ECO:0000256" key="1">
    <source>
        <dbReference type="ARBA" id="ARBA00004245"/>
    </source>
</evidence>
<dbReference type="InterPro" id="IPR027417">
    <property type="entry name" value="P-loop_NTPase"/>
</dbReference>
<dbReference type="PANTHER" id="PTHR47968:SF36">
    <property type="entry name" value="KINESIN HEAVY CHAIN ISOFORM X1"/>
    <property type="match status" value="1"/>
</dbReference>
<dbReference type="GO" id="GO:0005524">
    <property type="term" value="F:ATP binding"/>
    <property type="evidence" value="ECO:0007669"/>
    <property type="project" value="UniProtKB-UniRule"/>
</dbReference>
<evidence type="ECO:0000256" key="8">
    <source>
        <dbReference type="PROSITE-ProRule" id="PRU00283"/>
    </source>
</evidence>
<dbReference type="GO" id="GO:0003777">
    <property type="term" value="F:microtubule motor activity"/>
    <property type="evidence" value="ECO:0007669"/>
    <property type="project" value="InterPro"/>
</dbReference>
<comment type="similarity">
    <text evidence="8">Belongs to the TRAFAC class myosin-kinesin ATPase superfamily. Kinesin family.</text>
</comment>
<gene>
    <name evidence="10" type="ORF">D910_07760</name>
</gene>
<dbReference type="Gene3D" id="3.40.850.10">
    <property type="entry name" value="Kinesin motor domain"/>
    <property type="match status" value="1"/>
</dbReference>
<keyword evidence="3 8" id="KW-0547">Nucleotide-binding</keyword>
<evidence type="ECO:0000313" key="11">
    <source>
        <dbReference type="Proteomes" id="UP000030742"/>
    </source>
</evidence>
<accession>U4UJQ8</accession>
<keyword evidence="6 8" id="KW-0505">Motor protein</keyword>
<sequence length="73" mass="8118">IFETVENIVGTSLKKRNHSCVLAYGQTSSGKTHTMMGAPQDPGLTPRLCRRIFKYFQEGALNDETATMKVSVR</sequence>
<comment type="subcellular location">
    <subcellularLocation>
        <location evidence="1">Cytoplasm</location>
        <location evidence="1">Cytoskeleton</location>
    </subcellularLocation>
</comment>
<evidence type="ECO:0000259" key="9">
    <source>
        <dbReference type="PROSITE" id="PS50067"/>
    </source>
</evidence>
<dbReference type="GO" id="GO:0007018">
    <property type="term" value="P:microtubule-based movement"/>
    <property type="evidence" value="ECO:0007669"/>
    <property type="project" value="InterPro"/>
</dbReference>
<proteinExistence type="inferred from homology"/>
<feature type="binding site" evidence="8">
    <location>
        <begin position="25"/>
        <end position="32"/>
    </location>
    <ligand>
        <name>ATP</name>
        <dbReference type="ChEBI" id="CHEBI:30616"/>
    </ligand>
</feature>
<evidence type="ECO:0000256" key="6">
    <source>
        <dbReference type="ARBA" id="ARBA00023175"/>
    </source>
</evidence>